<accession>A0AA39UHJ2</accession>
<proteinExistence type="predicted"/>
<evidence type="ECO:0000313" key="1">
    <source>
        <dbReference type="EMBL" id="KAK0479130.1"/>
    </source>
</evidence>
<evidence type="ECO:0000313" key="2">
    <source>
        <dbReference type="Proteomes" id="UP001175227"/>
    </source>
</evidence>
<dbReference type="EMBL" id="JAUEPR010000012">
    <property type="protein sequence ID" value="KAK0479130.1"/>
    <property type="molecule type" value="Genomic_DNA"/>
</dbReference>
<sequence length="315" mass="34892">MSNWRIQELNPTKGKFEERKEGKVHVHSLAILQATRSSWIRIWLGSSRSTLQEEVAGLHLKRINLGCNSLSSRTREHGATFSTCNIAARSGAEYGEADTVEIDAICKSRRELRLRTALQHVQFAQCKSEPITAVRISKAGVAAPPISDGLTRTREGHAVLTCSQKCSRSLFKAGGAILNDQTTRRHLSLEVYTKPSTMCYPIDVASRLAVLNKTVTMPETRISSGWNHLVSKSWLNGWLECDFSTTLAICVPHAAKDVEMNVKLLCQYALVVSSSDTKEGTHIAVEEDATSAQWDCSWDPGVHCRSVIHNSMYLP</sequence>
<keyword evidence="2" id="KW-1185">Reference proteome</keyword>
<dbReference type="AlphaFoldDB" id="A0AA39UHJ2"/>
<comment type="caution">
    <text evidence="1">The sequence shown here is derived from an EMBL/GenBank/DDBJ whole genome shotgun (WGS) entry which is preliminary data.</text>
</comment>
<gene>
    <name evidence="1" type="ORF">IW261DRAFT_1419877</name>
</gene>
<dbReference type="Proteomes" id="UP001175227">
    <property type="component" value="Unassembled WGS sequence"/>
</dbReference>
<protein>
    <submittedName>
        <fullName evidence="1">Uncharacterized protein</fullName>
    </submittedName>
</protein>
<name>A0AA39UHJ2_9AGAR</name>
<organism evidence="1 2">
    <name type="scientific">Armillaria novae-zelandiae</name>
    <dbReference type="NCBI Taxonomy" id="153914"/>
    <lineage>
        <taxon>Eukaryota</taxon>
        <taxon>Fungi</taxon>
        <taxon>Dikarya</taxon>
        <taxon>Basidiomycota</taxon>
        <taxon>Agaricomycotina</taxon>
        <taxon>Agaricomycetes</taxon>
        <taxon>Agaricomycetidae</taxon>
        <taxon>Agaricales</taxon>
        <taxon>Marasmiineae</taxon>
        <taxon>Physalacriaceae</taxon>
        <taxon>Armillaria</taxon>
    </lineage>
</organism>
<reference evidence="1" key="1">
    <citation type="submission" date="2023-06" db="EMBL/GenBank/DDBJ databases">
        <authorList>
            <consortium name="Lawrence Berkeley National Laboratory"/>
            <person name="Ahrendt S."/>
            <person name="Sahu N."/>
            <person name="Indic B."/>
            <person name="Wong-Bajracharya J."/>
            <person name="Merenyi Z."/>
            <person name="Ke H.-M."/>
            <person name="Monk M."/>
            <person name="Kocsube S."/>
            <person name="Drula E."/>
            <person name="Lipzen A."/>
            <person name="Balint B."/>
            <person name="Henrissat B."/>
            <person name="Andreopoulos B."/>
            <person name="Martin F.M."/>
            <person name="Harder C.B."/>
            <person name="Rigling D."/>
            <person name="Ford K.L."/>
            <person name="Foster G.D."/>
            <person name="Pangilinan J."/>
            <person name="Papanicolaou A."/>
            <person name="Barry K."/>
            <person name="LaButti K."/>
            <person name="Viragh M."/>
            <person name="Koriabine M."/>
            <person name="Yan M."/>
            <person name="Riley R."/>
            <person name="Champramary S."/>
            <person name="Plett K.L."/>
            <person name="Tsai I.J."/>
            <person name="Slot J."/>
            <person name="Sipos G."/>
            <person name="Plett J."/>
            <person name="Nagy L.G."/>
            <person name="Grigoriev I.V."/>
        </authorList>
    </citation>
    <scope>NUCLEOTIDE SEQUENCE</scope>
    <source>
        <strain evidence="1">ICMP 16352</strain>
    </source>
</reference>